<dbReference type="RefSeq" id="WP_133150712.1">
    <property type="nucleotide sequence ID" value="NZ_FZMO01000224.1"/>
</dbReference>
<evidence type="ECO:0000256" key="1">
    <source>
        <dbReference type="SAM" id="MobiDB-lite"/>
    </source>
</evidence>
<keyword evidence="2" id="KW-0812">Transmembrane</keyword>
<dbReference type="OrthoDB" id="3205582at2"/>
<organism evidence="3 4">
    <name type="scientific">Frankia canadensis</name>
    <dbReference type="NCBI Taxonomy" id="1836972"/>
    <lineage>
        <taxon>Bacteria</taxon>
        <taxon>Bacillati</taxon>
        <taxon>Actinomycetota</taxon>
        <taxon>Actinomycetes</taxon>
        <taxon>Frankiales</taxon>
        <taxon>Frankiaceae</taxon>
        <taxon>Frankia</taxon>
    </lineage>
</organism>
<dbReference type="Proteomes" id="UP000234331">
    <property type="component" value="Unassembled WGS sequence"/>
</dbReference>
<feature type="compositionally biased region" description="Acidic residues" evidence="1">
    <location>
        <begin position="269"/>
        <end position="287"/>
    </location>
</feature>
<feature type="compositionally biased region" description="Basic and acidic residues" evidence="1">
    <location>
        <begin position="1"/>
        <end position="12"/>
    </location>
</feature>
<keyword evidence="2" id="KW-0472">Membrane</keyword>
<feature type="region of interest" description="Disordered" evidence="1">
    <location>
        <begin position="1"/>
        <end position="336"/>
    </location>
</feature>
<dbReference type="EMBL" id="FZMO01000224">
    <property type="protein sequence ID" value="SNQ49147.1"/>
    <property type="molecule type" value="Genomic_DNA"/>
</dbReference>
<feature type="transmembrane region" description="Helical" evidence="2">
    <location>
        <begin position="342"/>
        <end position="362"/>
    </location>
</feature>
<keyword evidence="4" id="KW-1185">Reference proteome</keyword>
<feature type="compositionally biased region" description="Basic and acidic residues" evidence="1">
    <location>
        <begin position="324"/>
        <end position="336"/>
    </location>
</feature>
<evidence type="ECO:0000313" key="4">
    <source>
        <dbReference type="Proteomes" id="UP000234331"/>
    </source>
</evidence>
<protein>
    <submittedName>
        <fullName evidence="3">Uncharacterized protein</fullName>
    </submittedName>
</protein>
<dbReference type="AlphaFoldDB" id="A0A2I2KU18"/>
<keyword evidence="2" id="KW-1133">Transmembrane helix</keyword>
<sequence>MTELDGGGHEEPAGSGGPADDTPSPATRGGPLTSGLDLRGRHVTYEGWTPPADDPLFGGPRTYSFSFDHLTPDDGDDPAPRPGAALAAGGSSAVPPGTDDQPVAAGSPVAPGSPRPSGPASPGSTGAFTAPVASPTTSPLPVTSAMPTGPGRTPAGPGRTPTGQGLPAGPGRTPTGPGRAAAATGPGWPGRYERPASRMADGDPPTGPDPVGPTRPGEGWRLRGWSGEPGGPGDITPLPRVRGFGGDGFDDPDLDALPTGRGAKTAPDDGTDDPFDDRFDDDGFDDDGYGKDGRFGGGASDGGAYDGGAFDDGAPRGGGGGSGEGDHEDGRSGDRARRPRRMLVVVAGAVLLLIAAVAVVALRGGGGGGDGGQAPAPVASAALPQIPPNFLDSVTTDSDPIVANEFFPEASVDVNARGYRRIAQRLDSGCPQLTGDLAAQFTAAHCRQVVRSLFLTNPRQGERQVLVGATVFNLDTSTTATQGAQVLNQGRGGIMPLPIPAGALTGAQITGPGGNNSWRGAISRGHYLIYTQVAYVDGTQGAAADTPLRNAQNDLAVLATEPIGDRAVLGHGPRR</sequence>
<evidence type="ECO:0000256" key="2">
    <source>
        <dbReference type="SAM" id="Phobius"/>
    </source>
</evidence>
<accession>A0A2I2KU18</accession>
<gene>
    <name evidence="3" type="ORF">FRACA_300043</name>
</gene>
<name>A0A2I2KU18_9ACTN</name>
<evidence type="ECO:0000313" key="3">
    <source>
        <dbReference type="EMBL" id="SNQ49147.1"/>
    </source>
</evidence>
<reference evidence="3 4" key="1">
    <citation type="submission" date="2017-06" db="EMBL/GenBank/DDBJ databases">
        <authorList>
            <person name="Kim H.J."/>
            <person name="Triplett B.A."/>
        </authorList>
    </citation>
    <scope>NUCLEOTIDE SEQUENCE [LARGE SCALE GENOMIC DNA]</scope>
    <source>
        <strain evidence="3">FRACA_ARgP5</strain>
    </source>
</reference>
<feature type="compositionally biased region" description="Low complexity" evidence="1">
    <location>
        <begin position="82"/>
        <end position="110"/>
    </location>
</feature>
<feature type="compositionally biased region" description="Gly residues" evidence="1">
    <location>
        <begin position="295"/>
        <end position="306"/>
    </location>
</feature>
<proteinExistence type="predicted"/>
<feature type="compositionally biased region" description="Low complexity" evidence="1">
    <location>
        <begin position="147"/>
        <end position="190"/>
    </location>
</feature>